<dbReference type="GO" id="GO:0016020">
    <property type="term" value="C:membrane"/>
    <property type="evidence" value="ECO:0007669"/>
    <property type="project" value="UniProtKB-SubCell"/>
</dbReference>
<dbReference type="CDD" id="cd01855">
    <property type="entry name" value="YqeH"/>
    <property type="match status" value="1"/>
</dbReference>
<keyword evidence="3 5" id="KW-1133">Transmembrane helix</keyword>
<dbReference type="InterPro" id="IPR013717">
    <property type="entry name" value="PIG-P"/>
</dbReference>
<proteinExistence type="predicted"/>
<reference evidence="9" key="1">
    <citation type="submission" date="2024-02" db="UniProtKB">
        <authorList>
            <consortium name="WormBaseParasite"/>
        </authorList>
    </citation>
    <scope>IDENTIFICATION</scope>
</reference>
<dbReference type="Pfam" id="PF01926">
    <property type="entry name" value="MMR_HSR1"/>
    <property type="match status" value="1"/>
</dbReference>
<evidence type="ECO:0000256" key="5">
    <source>
        <dbReference type="SAM" id="Phobius"/>
    </source>
</evidence>
<evidence type="ECO:0000259" key="7">
    <source>
        <dbReference type="Pfam" id="PF08510"/>
    </source>
</evidence>
<dbReference type="PANTHER" id="PTHR46406:SF1">
    <property type="entry name" value="NITRIC OXIDE-ASSOCIATED PROTEIN 1"/>
    <property type="match status" value="1"/>
</dbReference>
<dbReference type="Gene3D" id="3.40.50.300">
    <property type="entry name" value="P-loop containing nucleotide triphosphate hydrolases"/>
    <property type="match status" value="1"/>
</dbReference>
<dbReference type="Pfam" id="PF08510">
    <property type="entry name" value="PIG-P"/>
    <property type="match status" value="1"/>
</dbReference>
<comment type="subcellular location">
    <subcellularLocation>
        <location evidence="1">Membrane</location>
        <topology evidence="1">Multi-pass membrane protein</topology>
    </subcellularLocation>
</comment>
<evidence type="ECO:0000256" key="3">
    <source>
        <dbReference type="ARBA" id="ARBA00022989"/>
    </source>
</evidence>
<keyword evidence="2 5" id="KW-0812">Transmembrane</keyword>
<dbReference type="SUPFAM" id="SSF52540">
    <property type="entry name" value="P-loop containing nucleoside triphosphate hydrolases"/>
    <property type="match status" value="1"/>
</dbReference>
<dbReference type="PANTHER" id="PTHR46406">
    <property type="entry name" value="NITRIC OXIDE-ASSOCIATED PROTEIN 1"/>
    <property type="match status" value="1"/>
</dbReference>
<protein>
    <recommendedName>
        <fullName evidence="10">G domain-containing protein</fullName>
    </recommendedName>
</protein>
<dbReference type="InterPro" id="IPR052807">
    <property type="entry name" value="Mito_transl_resp_regulator"/>
</dbReference>
<dbReference type="Proteomes" id="UP000887575">
    <property type="component" value="Unassembled WGS sequence"/>
</dbReference>
<accession>A0AAF3EZL6</accession>
<name>A0AAF3EZL6_9BILA</name>
<evidence type="ECO:0008006" key="10">
    <source>
        <dbReference type="Google" id="ProtNLM"/>
    </source>
</evidence>
<keyword evidence="8" id="KW-1185">Reference proteome</keyword>
<feature type="domain" description="PIG-P" evidence="7">
    <location>
        <begin position="22"/>
        <end position="106"/>
    </location>
</feature>
<dbReference type="GO" id="GO:0005525">
    <property type="term" value="F:GTP binding"/>
    <property type="evidence" value="ECO:0007669"/>
    <property type="project" value="InterPro"/>
</dbReference>
<evidence type="ECO:0000256" key="4">
    <source>
        <dbReference type="ARBA" id="ARBA00023136"/>
    </source>
</evidence>
<evidence type="ECO:0000259" key="6">
    <source>
        <dbReference type="Pfam" id="PF01926"/>
    </source>
</evidence>
<evidence type="ECO:0000313" key="9">
    <source>
        <dbReference type="WBParaSite" id="MBELARI_LOCUS19595"/>
    </source>
</evidence>
<keyword evidence="4 5" id="KW-0472">Membrane</keyword>
<dbReference type="InterPro" id="IPR006073">
    <property type="entry name" value="GTP-bd"/>
</dbReference>
<evidence type="ECO:0000256" key="2">
    <source>
        <dbReference type="ARBA" id="ARBA00022692"/>
    </source>
</evidence>
<dbReference type="InterPro" id="IPR027417">
    <property type="entry name" value="P-loop_NTPase"/>
</dbReference>
<feature type="transmembrane region" description="Helical" evidence="5">
    <location>
        <begin position="63"/>
        <end position="89"/>
    </location>
</feature>
<dbReference type="WBParaSite" id="MBELARI_LOCUS19595">
    <property type="protein sequence ID" value="MBELARI_LOCUS19595"/>
    <property type="gene ID" value="MBELARI_LOCUS19595"/>
</dbReference>
<feature type="transmembrane region" description="Helical" evidence="5">
    <location>
        <begin position="27"/>
        <end position="51"/>
    </location>
</feature>
<sequence length="870" mass="98410">MSTSSIPLPSEEIHTPNPHPARGIYGFALYIFGWIGLIVYLIWAIVPTPILESFGITYVPAKAWVVVVPLGIFLLTILFPLTILFINIFRFQGVFDDIQHIEKDFGDDLFAKMLARICRFSRRYPSTSTSIPTSGQHKWKRVEGSRSSKVFEIQKRLAEYERNVRLVEKNTSDYSVESIMAEQHIQSNTQEFAKLLTRREQETLKIEDKGENTDCYTREIRKYTFPLAQNEQIDYTSSLKDGSSGGETSLSAIDRGFYIEGDIYFDEYRAGTILDLPEDEMTRATADLYGPEDAVEHIEFQLPGQSNEIVSAEEEDVNKTWIEQFGTLDPSRPESRRSCCGCGAHFHCKDPSLPGFVPVELFEKVERPRKTTEQHLCKRCHLLKHHNFLLNVNVCPVDYMKMMEHLKMKEEALILLIVDMTDLPGSIHRQLPHIIGERKPMIVIGNKVDLLPPDARCGYLKRFRQVVESTIEEAGFKHKFNLLHTALVSAKTGYGVEDLITQIHMNWINPRMGARADMYLVGCTNAGKSTLFNSFLQSDLCKVRAVDLVERATTSIWPGTTISLLKFPVMKVSPHRLELRRRRLLANKAWQQKENYMRKLALQETGESKYAVLTGLLQNTYKEREDELQPVSMNELQGIAEPKKDEKKWSLDDHIFAKGNWCYDTPGTVNQDQVLGLFTLSELVKVLPRQLLTPRTAIVKPGNSLIIGGVAVVDLLSTTTGDSALLTVFASGNLPLNVVATRDVDKFLEVNLPKGTLVVPLPDPKRLEKWPKMEGEAFEIVGCTDEIAATDLVLSSIGWVSITSPNGVIIRGRIPTGKGVTTRESLLPYAAELRGKRIPGTPFYSVKPVEFPINVRRQQAILNRRRFKGI</sequence>
<feature type="domain" description="G" evidence="6">
    <location>
        <begin position="518"/>
        <end position="566"/>
    </location>
</feature>
<evidence type="ECO:0000256" key="1">
    <source>
        <dbReference type="ARBA" id="ARBA00004141"/>
    </source>
</evidence>
<evidence type="ECO:0000313" key="8">
    <source>
        <dbReference type="Proteomes" id="UP000887575"/>
    </source>
</evidence>
<dbReference type="AlphaFoldDB" id="A0AAF3EZL6"/>
<organism evidence="8 9">
    <name type="scientific">Mesorhabditis belari</name>
    <dbReference type="NCBI Taxonomy" id="2138241"/>
    <lineage>
        <taxon>Eukaryota</taxon>
        <taxon>Metazoa</taxon>
        <taxon>Ecdysozoa</taxon>
        <taxon>Nematoda</taxon>
        <taxon>Chromadorea</taxon>
        <taxon>Rhabditida</taxon>
        <taxon>Rhabditina</taxon>
        <taxon>Rhabditomorpha</taxon>
        <taxon>Rhabditoidea</taxon>
        <taxon>Rhabditidae</taxon>
        <taxon>Mesorhabditinae</taxon>
        <taxon>Mesorhabditis</taxon>
    </lineage>
</organism>